<dbReference type="Proteomes" id="UP000254236">
    <property type="component" value="Chromosome"/>
</dbReference>
<gene>
    <name evidence="2" type="ORF">DWV08_04320</name>
    <name evidence="3" type="ORF">DXU92_12895</name>
</gene>
<keyword evidence="4" id="KW-1185">Reference proteome</keyword>
<name>A0A345YTA9_9MICO</name>
<sequence length="107" mass="11828">MNIRRVQRELIERIDALDTPPRVVLLDARGVSDVSVTVMDSFAETDRRLSVRGIELWVAELPTQALARVRRGTAWATWQDAGRTHASLDAAVTAFRRDCSGGPGQAQ</sequence>
<dbReference type="EMBL" id="QSWH01000006">
    <property type="protein sequence ID" value="RRR21783.1"/>
    <property type="molecule type" value="Genomic_DNA"/>
</dbReference>
<evidence type="ECO:0000313" key="4">
    <source>
        <dbReference type="Proteomes" id="UP000254236"/>
    </source>
</evidence>
<evidence type="ECO:0000259" key="1">
    <source>
        <dbReference type="PROSITE" id="PS50801"/>
    </source>
</evidence>
<reference evidence="2 4" key="1">
    <citation type="submission" date="2018-07" db="EMBL/GenBank/DDBJ databases">
        <title>Brachybacterium saurashtrense DSM 23186 genome sequence.</title>
        <authorList>
            <person name="Guo L."/>
        </authorList>
    </citation>
    <scope>NUCLEOTIDE SEQUENCE [LARGE SCALE GENOMIC DNA]</scope>
    <source>
        <strain evidence="2 4">DSM 23186</strain>
    </source>
</reference>
<evidence type="ECO:0000313" key="2">
    <source>
        <dbReference type="EMBL" id="AXK47161.1"/>
    </source>
</evidence>
<reference evidence="3 5" key="2">
    <citation type="submission" date="2018-08" db="EMBL/GenBank/DDBJ databases">
        <title>Brachybacterium saurashtrense DSM 23186.</title>
        <authorList>
            <person name="Li Y."/>
        </authorList>
    </citation>
    <scope>NUCLEOTIDE SEQUENCE [LARGE SCALE GENOMIC DNA]</scope>
    <source>
        <strain evidence="3 5">DSM 23186</strain>
    </source>
</reference>
<protein>
    <submittedName>
        <fullName evidence="3">Sodium-independent anion transporter</fullName>
    </submittedName>
</protein>
<dbReference type="InterPro" id="IPR002645">
    <property type="entry name" value="STAS_dom"/>
</dbReference>
<accession>A0A345YTA9</accession>
<evidence type="ECO:0000313" key="5">
    <source>
        <dbReference type="Proteomes" id="UP000282185"/>
    </source>
</evidence>
<organism evidence="3 5">
    <name type="scientific">Brachybacterium saurashtrense</name>
    <dbReference type="NCBI Taxonomy" id="556288"/>
    <lineage>
        <taxon>Bacteria</taxon>
        <taxon>Bacillati</taxon>
        <taxon>Actinomycetota</taxon>
        <taxon>Actinomycetes</taxon>
        <taxon>Micrococcales</taxon>
        <taxon>Dermabacteraceae</taxon>
        <taxon>Brachybacterium</taxon>
    </lineage>
</organism>
<evidence type="ECO:0000313" key="3">
    <source>
        <dbReference type="EMBL" id="RRR21783.1"/>
    </source>
</evidence>
<dbReference type="EMBL" id="CP031356">
    <property type="protein sequence ID" value="AXK47161.1"/>
    <property type="molecule type" value="Genomic_DNA"/>
</dbReference>
<dbReference type="KEGG" id="bsau:DWV08_04320"/>
<dbReference type="PROSITE" id="PS50801">
    <property type="entry name" value="STAS"/>
    <property type="match status" value="1"/>
</dbReference>
<proteinExistence type="predicted"/>
<dbReference type="SUPFAM" id="SSF52091">
    <property type="entry name" value="SpoIIaa-like"/>
    <property type="match status" value="1"/>
</dbReference>
<dbReference type="InterPro" id="IPR036513">
    <property type="entry name" value="STAS_dom_sf"/>
</dbReference>
<dbReference type="AlphaFoldDB" id="A0A345YTA9"/>
<dbReference type="Proteomes" id="UP000282185">
    <property type="component" value="Unassembled WGS sequence"/>
</dbReference>
<dbReference type="Gene3D" id="3.30.750.24">
    <property type="entry name" value="STAS domain"/>
    <property type="match status" value="1"/>
</dbReference>
<feature type="domain" description="STAS" evidence="1">
    <location>
        <begin position="1"/>
        <end position="95"/>
    </location>
</feature>
<dbReference type="OrthoDB" id="9769739at2"/>